<dbReference type="InterPro" id="IPR036388">
    <property type="entry name" value="WH-like_DNA-bd_sf"/>
</dbReference>
<dbReference type="InterPro" id="IPR011965">
    <property type="entry name" value="PaaX_trns_reg"/>
</dbReference>
<dbReference type="Pfam" id="PF07848">
    <property type="entry name" value="PaaX"/>
    <property type="match status" value="1"/>
</dbReference>
<gene>
    <name evidence="4" type="primary">paaX_2</name>
    <name evidence="4" type="ORF">DSM104329_00265</name>
</gene>
<dbReference type="PANTHER" id="PTHR30319">
    <property type="entry name" value="PHENYLACETIC ACID REGULATOR-RELATED TRANSCRIPTIONAL REPRESSOR"/>
    <property type="match status" value="1"/>
</dbReference>
<dbReference type="InterPro" id="IPR013225">
    <property type="entry name" value="PaaX_C"/>
</dbReference>
<dbReference type="EMBL" id="CP087164">
    <property type="protein sequence ID" value="UGS33900.1"/>
    <property type="molecule type" value="Genomic_DNA"/>
</dbReference>
<dbReference type="AlphaFoldDB" id="A0A9E7BWX3"/>
<dbReference type="PANTHER" id="PTHR30319:SF1">
    <property type="entry name" value="TRANSCRIPTIONAL REPRESSOR PAAX"/>
    <property type="match status" value="1"/>
</dbReference>
<name>A0A9E7BWX3_9ACTN</name>
<evidence type="ECO:0000259" key="2">
    <source>
        <dbReference type="Pfam" id="PF08223"/>
    </source>
</evidence>
<dbReference type="Gene3D" id="1.10.10.10">
    <property type="entry name" value="Winged helix-like DNA-binding domain superfamily/Winged helix DNA-binding domain"/>
    <property type="match status" value="1"/>
</dbReference>
<dbReference type="PIRSF" id="PIRSF020623">
    <property type="entry name" value="PaaX"/>
    <property type="match status" value="1"/>
</dbReference>
<keyword evidence="5" id="KW-1185">Reference proteome</keyword>
<organism evidence="4 5">
    <name type="scientific">Capillimicrobium parvum</name>
    <dbReference type="NCBI Taxonomy" id="2884022"/>
    <lineage>
        <taxon>Bacteria</taxon>
        <taxon>Bacillati</taxon>
        <taxon>Actinomycetota</taxon>
        <taxon>Thermoleophilia</taxon>
        <taxon>Solirubrobacterales</taxon>
        <taxon>Capillimicrobiaceae</taxon>
        <taxon>Capillimicrobium</taxon>
    </lineage>
</organism>
<dbReference type="InterPro" id="IPR036390">
    <property type="entry name" value="WH_DNA-bd_sf"/>
</dbReference>
<accession>A0A9E7BWX3</accession>
<feature type="domain" description="Transcriptional repressor PaaX-like N-terminal" evidence="1">
    <location>
        <begin position="19"/>
        <end position="84"/>
    </location>
</feature>
<protein>
    <submittedName>
        <fullName evidence="4">Transcriptional repressor PaaX</fullName>
    </submittedName>
</protein>
<evidence type="ECO:0000259" key="3">
    <source>
        <dbReference type="Pfam" id="PF20803"/>
    </source>
</evidence>
<dbReference type="SUPFAM" id="SSF46785">
    <property type="entry name" value="Winged helix' DNA-binding domain"/>
    <property type="match status" value="1"/>
</dbReference>
<dbReference type="GO" id="GO:0006351">
    <property type="term" value="P:DNA-templated transcription"/>
    <property type="evidence" value="ECO:0007669"/>
    <property type="project" value="InterPro"/>
</dbReference>
<dbReference type="Pfam" id="PF20803">
    <property type="entry name" value="PaaX_M"/>
    <property type="match status" value="1"/>
</dbReference>
<feature type="domain" description="Transcriptional repressor PaaX-like C-terminal" evidence="2">
    <location>
        <begin position="188"/>
        <end position="276"/>
    </location>
</feature>
<evidence type="ECO:0000313" key="5">
    <source>
        <dbReference type="Proteomes" id="UP001162834"/>
    </source>
</evidence>
<dbReference type="InterPro" id="IPR048846">
    <property type="entry name" value="PaaX-like_central"/>
</dbReference>
<reference evidence="4" key="1">
    <citation type="journal article" date="2022" name="Int. J. Syst. Evol. Microbiol.">
        <title>Pseudomonas aegrilactucae sp. nov. and Pseudomonas morbosilactucae sp. nov., pathogens causing bacterial rot of lettuce in Japan.</title>
        <authorList>
            <person name="Sawada H."/>
            <person name="Fujikawa T."/>
            <person name="Satou M."/>
        </authorList>
    </citation>
    <scope>NUCLEOTIDE SEQUENCE</scope>
    <source>
        <strain evidence="4">0166_1</strain>
    </source>
</reference>
<evidence type="ECO:0000259" key="1">
    <source>
        <dbReference type="Pfam" id="PF07848"/>
    </source>
</evidence>
<dbReference type="KEGG" id="sbae:DSM104329_00265"/>
<proteinExistence type="predicted"/>
<dbReference type="Pfam" id="PF08223">
    <property type="entry name" value="PaaX_C"/>
    <property type="match status" value="1"/>
</dbReference>
<dbReference type="Proteomes" id="UP001162834">
    <property type="component" value="Chromosome"/>
</dbReference>
<sequence length="294" mass="32291">MSARVRTLADGEAMLQPQDLAITILGAHLRRPGERVWSGGMVEILGEFGFSTEAARAALSRLVSRGLLQRQREGRLVFYVLSPRAHELLAEGDRRIFSFGRGAPAADAWTVVWHTIPEDRRVERAQLAQRLRFLGFGSVQDATWIAASDREQEVRALLDALDVSDFACMFLGRISRGTEQALLLSGAWDVEDLERRYGGFIAEYGRYLDADQRDKLDPREAFVVRARMLHSFRGFPFGDPELPDTIAPGAAARAEAVTTFDAIYEALAEPASAHFAEVALGQSPAPVAVAPPAA</sequence>
<dbReference type="Gene3D" id="3.30.70.2650">
    <property type="match status" value="1"/>
</dbReference>
<dbReference type="InterPro" id="IPR012906">
    <property type="entry name" value="PaaX-like_N"/>
</dbReference>
<evidence type="ECO:0000313" key="4">
    <source>
        <dbReference type="EMBL" id="UGS33900.1"/>
    </source>
</evidence>
<feature type="domain" description="Transcriptional repressor PaaX-like central Cas2-like" evidence="3">
    <location>
        <begin position="105"/>
        <end position="180"/>
    </location>
</feature>